<sequence length="97" mass="9594">MTSPTTPDGASGDAAASLTTLEALAAWLAAAFESGDTAVLVDALVVASRAEGTAHLAAAAGLPQAELRAAFANGELSLDATLAIMKVIDLHLPGEAH</sequence>
<proteinExistence type="predicted"/>
<keyword evidence="2" id="KW-1185">Reference proteome</keyword>
<evidence type="ECO:0000313" key="2">
    <source>
        <dbReference type="Proteomes" id="UP001595665"/>
    </source>
</evidence>
<dbReference type="EMBL" id="JBHRVV010000001">
    <property type="protein sequence ID" value="MFC3459054.1"/>
    <property type="molecule type" value="Genomic_DNA"/>
</dbReference>
<gene>
    <name evidence="1" type="ORF">ACFOPH_12500</name>
</gene>
<dbReference type="Proteomes" id="UP001595665">
    <property type="component" value="Unassembled WGS sequence"/>
</dbReference>
<dbReference type="RefSeq" id="WP_379735544.1">
    <property type="nucleotide sequence ID" value="NZ_JBHRVV010000001.1"/>
</dbReference>
<protein>
    <recommendedName>
        <fullName evidence="3">Addiction module antidote protein</fullName>
    </recommendedName>
</protein>
<name>A0ABV7PIT2_9BURK</name>
<dbReference type="Pfam" id="PF21716">
    <property type="entry name" value="dnstrm_HI1420"/>
    <property type="match status" value="1"/>
</dbReference>
<comment type="caution">
    <text evidence="1">The sequence shown here is derived from an EMBL/GenBank/DDBJ whole genome shotgun (WGS) entry which is preliminary data.</text>
</comment>
<reference evidence="2" key="1">
    <citation type="journal article" date="2019" name="Int. J. Syst. Evol. Microbiol.">
        <title>The Global Catalogue of Microorganisms (GCM) 10K type strain sequencing project: providing services to taxonomists for standard genome sequencing and annotation.</title>
        <authorList>
            <consortium name="The Broad Institute Genomics Platform"/>
            <consortium name="The Broad Institute Genome Sequencing Center for Infectious Disease"/>
            <person name="Wu L."/>
            <person name="Ma J."/>
        </authorList>
    </citation>
    <scope>NUCLEOTIDE SEQUENCE [LARGE SCALE GENOMIC DNA]</scope>
    <source>
        <strain evidence="2">CCM 7480</strain>
    </source>
</reference>
<organism evidence="1 2">
    <name type="scientific">Massilia haematophila</name>
    <dbReference type="NCBI Taxonomy" id="457923"/>
    <lineage>
        <taxon>Bacteria</taxon>
        <taxon>Pseudomonadati</taxon>
        <taxon>Pseudomonadota</taxon>
        <taxon>Betaproteobacteria</taxon>
        <taxon>Burkholderiales</taxon>
        <taxon>Oxalobacteraceae</taxon>
        <taxon>Telluria group</taxon>
        <taxon>Massilia</taxon>
    </lineage>
</organism>
<evidence type="ECO:0008006" key="3">
    <source>
        <dbReference type="Google" id="ProtNLM"/>
    </source>
</evidence>
<evidence type="ECO:0000313" key="1">
    <source>
        <dbReference type="EMBL" id="MFC3459054.1"/>
    </source>
</evidence>
<dbReference type="InterPro" id="IPR014057">
    <property type="entry name" value="HI1420"/>
</dbReference>
<accession>A0ABV7PIT2</accession>